<dbReference type="Pfam" id="PF02831">
    <property type="entry name" value="gpW"/>
    <property type="match status" value="1"/>
</dbReference>
<dbReference type="InterPro" id="IPR036626">
    <property type="entry name" value="GpW_sf"/>
</dbReference>
<protein>
    <submittedName>
        <fullName evidence="1">GpW protein</fullName>
    </submittedName>
</protein>
<dbReference type="Gene3D" id="3.30.1580.10">
    <property type="entry name" value="Head-to-tail joining protein W"/>
    <property type="match status" value="1"/>
</dbReference>
<name>A0A1H3FGJ2_9RHOB</name>
<dbReference type="EMBL" id="FNMZ01000012">
    <property type="protein sequence ID" value="SDX90152.1"/>
    <property type="molecule type" value="Genomic_DNA"/>
</dbReference>
<dbReference type="Proteomes" id="UP000199118">
    <property type="component" value="Unassembled WGS sequence"/>
</dbReference>
<gene>
    <name evidence="1" type="ORF">SAMN05444336_112109</name>
</gene>
<evidence type="ECO:0000313" key="1">
    <source>
        <dbReference type="EMBL" id="SDX90152.1"/>
    </source>
</evidence>
<keyword evidence="2" id="KW-1185">Reference proteome</keyword>
<sequence length="73" mass="7944">MTDQATLTVRLAEAEDALHELRLGRSAVQVRTSDGKSVSYAAADAGQLQTYIGQLRRQLGQRRRGAAIGVSFR</sequence>
<dbReference type="RefSeq" id="WP_092685288.1">
    <property type="nucleotide sequence ID" value="NZ_FNMZ01000012.1"/>
</dbReference>
<dbReference type="SUPFAM" id="SSF64210">
    <property type="entry name" value="Head-to-tail joining protein W, gpW"/>
    <property type="match status" value="1"/>
</dbReference>
<dbReference type="InterPro" id="IPR004174">
    <property type="entry name" value="GpW"/>
</dbReference>
<accession>A0A1H3FGJ2</accession>
<dbReference type="AlphaFoldDB" id="A0A1H3FGJ2"/>
<reference evidence="1 2" key="1">
    <citation type="submission" date="2016-10" db="EMBL/GenBank/DDBJ databases">
        <authorList>
            <person name="de Groot N.N."/>
        </authorList>
    </citation>
    <scope>NUCLEOTIDE SEQUENCE [LARGE SCALE GENOMIC DNA]</scope>
    <source>
        <strain evidence="1 2">DSM 17890</strain>
    </source>
</reference>
<organism evidence="1 2">
    <name type="scientific">Albimonas donghaensis</name>
    <dbReference type="NCBI Taxonomy" id="356660"/>
    <lineage>
        <taxon>Bacteria</taxon>
        <taxon>Pseudomonadati</taxon>
        <taxon>Pseudomonadota</taxon>
        <taxon>Alphaproteobacteria</taxon>
        <taxon>Rhodobacterales</taxon>
        <taxon>Paracoccaceae</taxon>
        <taxon>Albimonas</taxon>
    </lineage>
</organism>
<dbReference type="GO" id="GO:0019058">
    <property type="term" value="P:viral life cycle"/>
    <property type="evidence" value="ECO:0007669"/>
    <property type="project" value="InterPro"/>
</dbReference>
<dbReference type="STRING" id="356660.SAMN05444336_112109"/>
<evidence type="ECO:0000313" key="2">
    <source>
        <dbReference type="Proteomes" id="UP000199118"/>
    </source>
</evidence>
<dbReference type="OrthoDB" id="7868825at2"/>
<proteinExistence type="predicted"/>